<reference evidence="8 9" key="1">
    <citation type="submission" date="2017-02" db="EMBL/GenBank/DDBJ databases">
        <title>The new phylogeny of genus Mycobacterium.</title>
        <authorList>
            <person name="Tortoli E."/>
            <person name="Trovato A."/>
            <person name="Cirillo D.M."/>
        </authorList>
    </citation>
    <scope>NUCLEOTIDE SEQUENCE [LARGE SCALE GENOMIC DNA]</scope>
    <source>
        <strain evidence="8 9">DSM 44471</strain>
    </source>
</reference>
<dbReference type="GO" id="GO:0004540">
    <property type="term" value="F:RNA nuclease activity"/>
    <property type="evidence" value="ECO:0007669"/>
    <property type="project" value="InterPro"/>
</dbReference>
<dbReference type="RefSeq" id="WP_083074329.1">
    <property type="nucleotide sequence ID" value="NZ_AP022615.1"/>
</dbReference>
<evidence type="ECO:0000256" key="6">
    <source>
        <dbReference type="ARBA" id="ARBA00022842"/>
    </source>
</evidence>
<evidence type="ECO:0000256" key="5">
    <source>
        <dbReference type="ARBA" id="ARBA00022801"/>
    </source>
</evidence>
<proteinExistence type="inferred from homology"/>
<organism evidence="8 9">
    <name type="scientific">Mycobacterium heidelbergense</name>
    <dbReference type="NCBI Taxonomy" id="53376"/>
    <lineage>
        <taxon>Bacteria</taxon>
        <taxon>Bacillati</taxon>
        <taxon>Actinomycetota</taxon>
        <taxon>Actinomycetes</taxon>
        <taxon>Mycobacteriales</taxon>
        <taxon>Mycobacteriaceae</taxon>
        <taxon>Mycobacterium</taxon>
        <taxon>Mycobacterium simiae complex</taxon>
    </lineage>
</organism>
<dbReference type="CDD" id="cd09874">
    <property type="entry name" value="PIN_MT3492-like"/>
    <property type="match status" value="1"/>
</dbReference>
<dbReference type="AlphaFoldDB" id="A0A1X0DMS3"/>
<comment type="caution">
    <text evidence="7">Lacks conserved residue(s) required for the propagation of feature annotation.</text>
</comment>
<dbReference type="GO" id="GO:0016787">
    <property type="term" value="F:hydrolase activity"/>
    <property type="evidence" value="ECO:0007669"/>
    <property type="project" value="UniProtKB-KW"/>
</dbReference>
<keyword evidence="9" id="KW-1185">Reference proteome</keyword>
<evidence type="ECO:0000256" key="1">
    <source>
        <dbReference type="ARBA" id="ARBA00001946"/>
    </source>
</evidence>
<name>A0A1X0DMS3_MYCHE</name>
<accession>A0A1X0DMS3</accession>
<feature type="binding site" evidence="7">
    <location>
        <position position="7"/>
    </location>
    <ligand>
        <name>Mg(2+)</name>
        <dbReference type="ChEBI" id="CHEBI:18420"/>
    </ligand>
</feature>
<dbReference type="EC" id="3.1.-.-" evidence="7"/>
<dbReference type="OrthoDB" id="1525146at2"/>
<dbReference type="InterPro" id="IPR029060">
    <property type="entry name" value="PIN-like_dom_sf"/>
</dbReference>
<comment type="cofactor">
    <cofactor evidence="1 7">
        <name>Mg(2+)</name>
        <dbReference type="ChEBI" id="CHEBI:18420"/>
    </cofactor>
</comment>
<evidence type="ECO:0000313" key="8">
    <source>
        <dbReference type="EMBL" id="ORA73462.1"/>
    </source>
</evidence>
<comment type="function">
    <text evidence="7">Toxic component of a toxin-antitoxin (TA) system. An RNase.</text>
</comment>
<comment type="similarity">
    <text evidence="7">Belongs to the PINc/VapC protein family.</text>
</comment>
<dbReference type="SUPFAM" id="SSF88723">
    <property type="entry name" value="PIN domain-like"/>
    <property type="match status" value="1"/>
</dbReference>
<dbReference type="STRING" id="53376.BST25_12355"/>
<keyword evidence="3 7" id="KW-0540">Nuclease</keyword>
<keyword evidence="4 7" id="KW-0479">Metal-binding</keyword>
<keyword evidence="5 7" id="KW-0378">Hydrolase</keyword>
<evidence type="ECO:0000256" key="3">
    <source>
        <dbReference type="ARBA" id="ARBA00022722"/>
    </source>
</evidence>
<sequence>MPIVYFDSSAFVKLLVEEDGSDIAAALWDGCDAAVSSRLAYPEVRAALAAAGRAHRFGADEQLQSQAMWEEYWAATRAVELTENIAQHAGHLATAHALPGAEAVHLASVLAVGVDDTVFAVWDQRLRTAAQEAAVSLAPGR</sequence>
<dbReference type="GO" id="GO:0090729">
    <property type="term" value="F:toxin activity"/>
    <property type="evidence" value="ECO:0007669"/>
    <property type="project" value="UniProtKB-KW"/>
</dbReference>
<keyword evidence="7" id="KW-0800">Toxin</keyword>
<keyword evidence="2 7" id="KW-1277">Toxin-antitoxin system</keyword>
<dbReference type="Pfam" id="PF01850">
    <property type="entry name" value="PIN"/>
    <property type="match status" value="1"/>
</dbReference>
<keyword evidence="6 7" id="KW-0460">Magnesium</keyword>
<dbReference type="InterPro" id="IPR022907">
    <property type="entry name" value="VapC_family"/>
</dbReference>
<gene>
    <name evidence="7" type="primary">vapC</name>
    <name evidence="8" type="ORF">BST25_12355</name>
</gene>
<evidence type="ECO:0000313" key="9">
    <source>
        <dbReference type="Proteomes" id="UP000192566"/>
    </source>
</evidence>
<dbReference type="EMBL" id="MVHR01000015">
    <property type="protein sequence ID" value="ORA73462.1"/>
    <property type="molecule type" value="Genomic_DNA"/>
</dbReference>
<dbReference type="GO" id="GO:0000287">
    <property type="term" value="F:magnesium ion binding"/>
    <property type="evidence" value="ECO:0007669"/>
    <property type="project" value="UniProtKB-UniRule"/>
</dbReference>
<dbReference type="Gene3D" id="3.40.50.1010">
    <property type="entry name" value="5'-nuclease"/>
    <property type="match status" value="1"/>
</dbReference>
<evidence type="ECO:0000256" key="4">
    <source>
        <dbReference type="ARBA" id="ARBA00022723"/>
    </source>
</evidence>
<dbReference type="Proteomes" id="UP000192566">
    <property type="component" value="Unassembled WGS sequence"/>
</dbReference>
<dbReference type="HAMAP" id="MF_00265">
    <property type="entry name" value="VapC_Nob1"/>
    <property type="match status" value="1"/>
</dbReference>
<dbReference type="InterPro" id="IPR002716">
    <property type="entry name" value="PIN_dom"/>
</dbReference>
<evidence type="ECO:0000256" key="7">
    <source>
        <dbReference type="HAMAP-Rule" id="MF_00265"/>
    </source>
</evidence>
<evidence type="ECO:0000256" key="2">
    <source>
        <dbReference type="ARBA" id="ARBA00022649"/>
    </source>
</evidence>
<protein>
    <recommendedName>
        <fullName evidence="7">Ribonuclease VapC</fullName>
        <shortName evidence="7">RNase VapC</shortName>
        <ecNumber evidence="7">3.1.-.-</ecNumber>
    </recommendedName>
    <alternativeName>
        <fullName evidence="7">Toxin VapC</fullName>
    </alternativeName>
</protein>
<comment type="caution">
    <text evidence="8">The sequence shown here is derived from an EMBL/GenBank/DDBJ whole genome shotgun (WGS) entry which is preliminary data.</text>
</comment>